<evidence type="ECO:0000313" key="2">
    <source>
        <dbReference type="EMBL" id="KAJ9148304.1"/>
    </source>
</evidence>
<feature type="compositionally biased region" description="Basic and acidic residues" evidence="1">
    <location>
        <begin position="79"/>
        <end position="91"/>
    </location>
</feature>
<comment type="caution">
    <text evidence="2">The sequence shown here is derived from an EMBL/GenBank/DDBJ whole genome shotgun (WGS) entry which is preliminary data.</text>
</comment>
<gene>
    <name evidence="2" type="ORF">NKR23_g5046</name>
</gene>
<evidence type="ECO:0000256" key="1">
    <source>
        <dbReference type="SAM" id="MobiDB-lite"/>
    </source>
</evidence>
<feature type="region of interest" description="Disordered" evidence="1">
    <location>
        <begin position="58"/>
        <end position="148"/>
    </location>
</feature>
<dbReference type="AlphaFoldDB" id="A0AA38VJP1"/>
<feature type="region of interest" description="Disordered" evidence="1">
    <location>
        <begin position="731"/>
        <end position="755"/>
    </location>
</feature>
<feature type="compositionally biased region" description="Low complexity" evidence="1">
    <location>
        <begin position="131"/>
        <end position="140"/>
    </location>
</feature>
<organism evidence="2 3">
    <name type="scientific">Pleurostoma richardsiae</name>
    <dbReference type="NCBI Taxonomy" id="41990"/>
    <lineage>
        <taxon>Eukaryota</taxon>
        <taxon>Fungi</taxon>
        <taxon>Dikarya</taxon>
        <taxon>Ascomycota</taxon>
        <taxon>Pezizomycotina</taxon>
        <taxon>Sordariomycetes</taxon>
        <taxon>Sordariomycetidae</taxon>
        <taxon>Calosphaeriales</taxon>
        <taxon>Pleurostomataceae</taxon>
        <taxon>Pleurostoma</taxon>
    </lineage>
</organism>
<feature type="compositionally biased region" description="Acidic residues" evidence="1">
    <location>
        <begin position="697"/>
        <end position="713"/>
    </location>
</feature>
<feature type="region of interest" description="Disordered" evidence="1">
    <location>
        <begin position="620"/>
        <end position="655"/>
    </location>
</feature>
<reference evidence="2" key="1">
    <citation type="submission" date="2022-07" db="EMBL/GenBank/DDBJ databases">
        <title>Fungi with potential for degradation of polypropylene.</title>
        <authorList>
            <person name="Gostincar C."/>
        </authorList>
    </citation>
    <scope>NUCLEOTIDE SEQUENCE</scope>
    <source>
        <strain evidence="2">EXF-13308</strain>
    </source>
</reference>
<protein>
    <submittedName>
        <fullName evidence="2">Uncharacterized protein</fullName>
    </submittedName>
</protein>
<keyword evidence="3" id="KW-1185">Reference proteome</keyword>
<dbReference type="Proteomes" id="UP001174694">
    <property type="component" value="Unassembled WGS sequence"/>
</dbReference>
<evidence type="ECO:0000313" key="3">
    <source>
        <dbReference type="Proteomes" id="UP001174694"/>
    </source>
</evidence>
<feature type="region of interest" description="Disordered" evidence="1">
    <location>
        <begin position="672"/>
        <end position="713"/>
    </location>
</feature>
<feature type="compositionally biased region" description="Low complexity" evidence="1">
    <location>
        <begin position="677"/>
        <end position="686"/>
    </location>
</feature>
<accession>A0AA38VJP1</accession>
<sequence length="755" mass="82763">MSDDTHPPHDCPLAPAGAASPADLVAQNITALQARFATQTFTDARDVDSTAVLTQRHAERANAAEQQAVADGMQPDLRIPSDERNEEKDHEYDEEESGEEIDYELDFRESEKEDSAPEAKRARIAVDDHTTAPAPATTDDNSSDQTEIDDGATEAANLGLPTTFVGFFSGLTLNTRDGLRATIKRKAVRCPNYNVKKFTAAGNIDLLASLCASYELAVGLAKALPPKDFVTLYSVSRDFHSTIDTNFLGAVRAVAEHQFPATSRIFDYHLYKPLCIPDPSGRRKGAPITNYMPNLPPSPWKAAAATTADGAQPRTPGAALRNLPSSQLRLVPSLRWLQMLGWRQRAVRDIMAVMARQGLRLPHHAHLSLKKAWVIMDCATTSGRRALIQSRAWFADADLLNCQLFFVKLAMLFSDPVYGPHNAALLQLMLGLKGGLTPLWRLLRRKNYARDPKEIAEARVRYQYHAPPGGPDRGAALNIPENEVGRGHLEGWGSGAQHLVRPDELVARESARRGLPLDKLAVEMVLHGHVDLHARRMLVPTEDEMYMSDDELPPLAPDHPHARCGNVPFRVDDWLPKHAAKARWAELSGEEKRAILADDERERTDDLVFERDCAVFPVDLKGDVSSDDEDDGAGGGAPGAADPARDVAREQSPSVAEIVRDALKLQGFDATDDEAADASTATASTEGPNSRAGESGSETDSDTESDVDSEEAYNEWVEFVQDVDIDALDMCLEPGDDTRDPNDDVAMGSYDFRQF</sequence>
<dbReference type="EMBL" id="JANBVO010000013">
    <property type="protein sequence ID" value="KAJ9148304.1"/>
    <property type="molecule type" value="Genomic_DNA"/>
</dbReference>
<feature type="compositionally biased region" description="Acidic residues" evidence="1">
    <location>
        <begin position="92"/>
        <end position="104"/>
    </location>
</feature>
<feature type="compositionally biased region" description="Basic and acidic residues" evidence="1">
    <location>
        <begin position="105"/>
        <end position="130"/>
    </location>
</feature>
<proteinExistence type="predicted"/>
<name>A0AA38VJP1_9PEZI</name>